<dbReference type="Proteomes" id="UP000294616">
    <property type="component" value="Unassembled WGS sequence"/>
</dbReference>
<dbReference type="FunFam" id="3.30.2080.10:FF:000001">
    <property type="entry name" value="Alpha-1,2-mannosidase subfamily"/>
    <property type="match status" value="1"/>
</dbReference>
<dbReference type="PANTHER" id="PTHR12143">
    <property type="entry name" value="PEPTIDE N-GLYCANASE PNGASE -RELATED"/>
    <property type="match status" value="1"/>
</dbReference>
<dbReference type="Pfam" id="PF17678">
    <property type="entry name" value="Glyco_hydro_92N"/>
    <property type="match status" value="1"/>
</dbReference>
<evidence type="ECO:0000256" key="1">
    <source>
        <dbReference type="ARBA" id="ARBA00001913"/>
    </source>
</evidence>
<organism evidence="7 8">
    <name type="scientific">Albibacterium bauzanense</name>
    <dbReference type="NCBI Taxonomy" id="653929"/>
    <lineage>
        <taxon>Bacteria</taxon>
        <taxon>Pseudomonadati</taxon>
        <taxon>Bacteroidota</taxon>
        <taxon>Sphingobacteriia</taxon>
        <taxon>Sphingobacteriales</taxon>
        <taxon>Sphingobacteriaceae</taxon>
        <taxon>Albibacterium</taxon>
    </lineage>
</organism>
<keyword evidence="8" id="KW-1185">Reference proteome</keyword>
<dbReference type="OrthoDB" id="9758101at2"/>
<protein>
    <submittedName>
        <fullName evidence="7">Putative alpha-1,2-mannosidase</fullName>
    </submittedName>
</protein>
<dbReference type="GO" id="GO:0000224">
    <property type="term" value="F:peptide-N4-(N-acetyl-beta-glucosaminyl)asparagine amidase activity"/>
    <property type="evidence" value="ECO:0007669"/>
    <property type="project" value="TreeGrafter"/>
</dbReference>
<dbReference type="NCBIfam" id="TIGR01180">
    <property type="entry name" value="aman2_put"/>
    <property type="match status" value="1"/>
</dbReference>
<comment type="caution">
    <text evidence="7">The sequence shown here is derived from an EMBL/GenBank/DDBJ whole genome shotgun (WGS) entry which is preliminary data.</text>
</comment>
<feature type="chain" id="PRO_5020426962" evidence="4">
    <location>
        <begin position="21"/>
        <end position="706"/>
    </location>
</feature>
<accession>A0A4R1M1R8</accession>
<dbReference type="Gene3D" id="3.30.2080.10">
    <property type="entry name" value="GH92 mannosidase domain"/>
    <property type="match status" value="2"/>
</dbReference>
<dbReference type="AlphaFoldDB" id="A0A4R1M1R8"/>
<dbReference type="SUPFAM" id="SSF48208">
    <property type="entry name" value="Six-hairpin glycosidases"/>
    <property type="match status" value="1"/>
</dbReference>
<dbReference type="GO" id="GO:0006516">
    <property type="term" value="P:glycoprotein catabolic process"/>
    <property type="evidence" value="ECO:0007669"/>
    <property type="project" value="TreeGrafter"/>
</dbReference>
<dbReference type="Gene3D" id="1.20.1610.10">
    <property type="entry name" value="alpha-1,2-mannosidases domains"/>
    <property type="match status" value="2"/>
</dbReference>
<gene>
    <name evidence="7" type="ORF">C8N28_2175</name>
</gene>
<keyword evidence="4" id="KW-0732">Signal</keyword>
<dbReference type="Gene3D" id="1.20.1050.60">
    <property type="entry name" value="alpha-1,2-mannosidase"/>
    <property type="match status" value="1"/>
</dbReference>
<evidence type="ECO:0000256" key="2">
    <source>
        <dbReference type="ARBA" id="ARBA00011245"/>
    </source>
</evidence>
<name>A0A4R1M1R8_9SPHI</name>
<comment type="subunit">
    <text evidence="2">Monomer.</text>
</comment>
<feature type="domain" description="Glycosyl hydrolase family 92 N-terminal" evidence="6">
    <location>
        <begin position="27"/>
        <end position="261"/>
    </location>
</feature>
<dbReference type="PANTHER" id="PTHR12143:SF39">
    <property type="entry name" value="SECRETED PROTEIN"/>
    <property type="match status" value="1"/>
</dbReference>
<evidence type="ECO:0000259" key="6">
    <source>
        <dbReference type="Pfam" id="PF17678"/>
    </source>
</evidence>
<dbReference type="Gene3D" id="2.70.98.10">
    <property type="match status" value="1"/>
</dbReference>
<proteinExistence type="predicted"/>
<dbReference type="GO" id="GO:0005829">
    <property type="term" value="C:cytosol"/>
    <property type="evidence" value="ECO:0007669"/>
    <property type="project" value="TreeGrafter"/>
</dbReference>
<evidence type="ECO:0000313" key="8">
    <source>
        <dbReference type="Proteomes" id="UP000294616"/>
    </source>
</evidence>
<dbReference type="InterPro" id="IPR041371">
    <property type="entry name" value="GH92_N"/>
</dbReference>
<evidence type="ECO:0000313" key="7">
    <source>
        <dbReference type="EMBL" id="TCK83573.1"/>
    </source>
</evidence>
<dbReference type="GO" id="GO:0005975">
    <property type="term" value="P:carbohydrate metabolic process"/>
    <property type="evidence" value="ECO:0007669"/>
    <property type="project" value="InterPro"/>
</dbReference>
<evidence type="ECO:0000259" key="5">
    <source>
        <dbReference type="Pfam" id="PF07971"/>
    </source>
</evidence>
<keyword evidence="3" id="KW-0106">Calcium</keyword>
<dbReference type="InterPro" id="IPR014718">
    <property type="entry name" value="GH-type_carb-bd"/>
</dbReference>
<dbReference type="InterPro" id="IPR008928">
    <property type="entry name" value="6-hairpin_glycosidase_sf"/>
</dbReference>
<dbReference type="Pfam" id="PF07971">
    <property type="entry name" value="Glyco_hydro_92"/>
    <property type="match status" value="2"/>
</dbReference>
<comment type="cofactor">
    <cofactor evidence="1">
        <name>Ca(2+)</name>
        <dbReference type="ChEBI" id="CHEBI:29108"/>
    </cofactor>
</comment>
<dbReference type="InterPro" id="IPR005887">
    <property type="entry name" value="GH92_a_mannosidase_put"/>
</dbReference>
<feature type="domain" description="Glycosyl hydrolase family 92" evidence="5">
    <location>
        <begin position="479"/>
        <end position="658"/>
    </location>
</feature>
<sequence>MRNTLLCFIISLFVINSSFAQEKLTSFVNPLIGTDGQGYTFPGAAVPFGMVQLSPDNGQATGSPSGYRYNSTEIVGFSHMHLSGSNISDWLDVSVMPLINPLKDQDTTFKAASFSHQNEQASPGYYAVELDNGIQVELTATERVGYHRYTFPAQSDPSIRFDLAFHQEPDIPTETLIKKVNDSTLVGYRYSKGWANTQRVYFAAKTSEPVKEFFLKSEINVEVGTINIGLESKEEGEGVVSQLIFDHADMPKTIELKVALSMTSMDKALLALNEIPGWNFDAIKDQADLKWERELEKVKITSSNPQLKHIFYTAFYHTALAPTLYSDADGEYKNAKDETHRMANGEMRYTSFPLEDTYSALNPLFTITQPTRYTAMLNSLLAFYNENGSLPVWDLSTAEVDTTGIFPAIPILSDAILKDWPGINAEKAYSAMRESAFQERDTLKFALQYAYYDWCIATVAKKLGKLNDYAIFSERALAYKNGNAWRNSFFVPHDIRGLESLYAKGALESKLDSLFSISSPTEIQGKAVYYTPFIYSYLGKPWKTQNQVRQLFDSIYQDKPDGYLNSLSSAQTNAWAIWNAIGLYPANPVGGDYMIGSPLVDAATLQLKGGAKLQIEVINNSAVNKYVQSVKLNGVIYKKSYFSHKDLLNGGKITFQMGAEANLEWGSNESWLPVSTSQTANINSSEDADKKDIFTGISEFFKNLFK</sequence>
<dbReference type="EMBL" id="SMGO01000002">
    <property type="protein sequence ID" value="TCK83573.1"/>
    <property type="molecule type" value="Genomic_DNA"/>
</dbReference>
<dbReference type="GO" id="GO:0030246">
    <property type="term" value="F:carbohydrate binding"/>
    <property type="evidence" value="ECO:0007669"/>
    <property type="project" value="InterPro"/>
</dbReference>
<feature type="domain" description="Glycosyl hydrolase family 92" evidence="5">
    <location>
        <begin position="273"/>
        <end position="439"/>
    </location>
</feature>
<dbReference type="RefSeq" id="WP_132224667.1">
    <property type="nucleotide sequence ID" value="NZ_SMGO01000002.1"/>
</dbReference>
<dbReference type="InterPro" id="IPR050883">
    <property type="entry name" value="PNGase"/>
</dbReference>
<reference evidence="7 8" key="1">
    <citation type="submission" date="2019-03" db="EMBL/GenBank/DDBJ databases">
        <title>Genomic Encyclopedia of Archaeal and Bacterial Type Strains, Phase II (KMG-II): from individual species to whole genera.</title>
        <authorList>
            <person name="Goeker M."/>
        </authorList>
    </citation>
    <scope>NUCLEOTIDE SEQUENCE [LARGE SCALE GENOMIC DNA]</scope>
    <source>
        <strain evidence="7 8">DSM 22554</strain>
    </source>
</reference>
<evidence type="ECO:0000256" key="4">
    <source>
        <dbReference type="SAM" id="SignalP"/>
    </source>
</evidence>
<evidence type="ECO:0000256" key="3">
    <source>
        <dbReference type="ARBA" id="ARBA00022837"/>
    </source>
</evidence>
<feature type="signal peptide" evidence="4">
    <location>
        <begin position="1"/>
        <end position="20"/>
    </location>
</feature>
<dbReference type="InterPro" id="IPR012939">
    <property type="entry name" value="Glyco_hydro_92"/>
</dbReference>